<dbReference type="PANTHER" id="PTHR43205">
    <property type="entry name" value="PROSTAGLANDIN REDUCTASE"/>
    <property type="match status" value="1"/>
</dbReference>
<sequence length="331" mass="35368">MNRQFLLNAHPVGDIKLTDLKYHESPMPVMGEGEILVKMEYLAVEPAMRGWMAGRSDYTEPLKVGDLMRGFGAGEVIESANSLYQVGCRVSGLLGMQEYAVTNGENFPIGIIDEAIDTASHLGVLGVTGLTAYCGLKAIGQPKVGETVLVSAAAGATGSVVGQLAKLQGCRVIGLAGSAKKCEWLTGELGFDAAINYKTDNVAESIQQHCPGGIDIYWDNVGGAILDLALEQLAVGARIVVCGGISRYNVSGEVPGPKNYFNIVFNNALMKGFVVSHYAHLFPEAIAELKKYLLSGELKHHEDIVEGFEQAPVALQRLFNGDNVGKQLVKV</sequence>
<dbReference type="CDD" id="cd05288">
    <property type="entry name" value="PGDH"/>
    <property type="match status" value="1"/>
</dbReference>
<dbReference type="Gene3D" id="3.90.180.10">
    <property type="entry name" value="Medium-chain alcohol dehydrogenases, catalytic domain"/>
    <property type="match status" value="1"/>
</dbReference>
<protein>
    <submittedName>
        <fullName evidence="3">NADP-dependent oxidoreductase</fullName>
    </submittedName>
</protein>
<feature type="domain" description="Enoyl reductase (ER)" evidence="2">
    <location>
        <begin position="13"/>
        <end position="329"/>
    </location>
</feature>
<dbReference type="SUPFAM" id="SSF50129">
    <property type="entry name" value="GroES-like"/>
    <property type="match status" value="1"/>
</dbReference>
<dbReference type="OrthoDB" id="9805663at2"/>
<dbReference type="SMART" id="SM00829">
    <property type="entry name" value="PKS_ER"/>
    <property type="match status" value="1"/>
</dbReference>
<dbReference type="Gene3D" id="3.40.50.720">
    <property type="entry name" value="NAD(P)-binding Rossmann-like Domain"/>
    <property type="match status" value="1"/>
</dbReference>
<organism evidence="3 4">
    <name type="scientific">Oceanicoccus sagamiensis</name>
    <dbReference type="NCBI Taxonomy" id="716816"/>
    <lineage>
        <taxon>Bacteria</taxon>
        <taxon>Pseudomonadati</taxon>
        <taxon>Pseudomonadota</taxon>
        <taxon>Gammaproteobacteria</taxon>
        <taxon>Cellvibrionales</taxon>
        <taxon>Spongiibacteraceae</taxon>
        <taxon>Oceanicoccus</taxon>
    </lineage>
</organism>
<dbReference type="KEGG" id="osg:BST96_16960"/>
<dbReference type="InterPro" id="IPR013149">
    <property type="entry name" value="ADH-like_C"/>
</dbReference>
<name>A0A1X9NJJ6_9GAMM</name>
<dbReference type="InterPro" id="IPR011032">
    <property type="entry name" value="GroES-like_sf"/>
</dbReference>
<dbReference type="SUPFAM" id="SSF51735">
    <property type="entry name" value="NAD(P)-binding Rossmann-fold domains"/>
    <property type="match status" value="1"/>
</dbReference>
<keyword evidence="1" id="KW-0560">Oxidoreductase</keyword>
<gene>
    <name evidence="3" type="ORF">BST96_16960</name>
</gene>
<dbReference type="PANTHER" id="PTHR43205:SF42">
    <property type="entry name" value="ALCOHOL DEHYDROGENASE, ZINC-CONTAINING (AFU_ORTHOLOGUE AFUA_7G04530)"/>
    <property type="match status" value="1"/>
</dbReference>
<dbReference type="Proteomes" id="UP000193450">
    <property type="component" value="Chromosome"/>
</dbReference>
<dbReference type="InterPro" id="IPR036291">
    <property type="entry name" value="NAD(P)-bd_dom_sf"/>
</dbReference>
<evidence type="ECO:0000256" key="1">
    <source>
        <dbReference type="ARBA" id="ARBA00023002"/>
    </source>
</evidence>
<dbReference type="Pfam" id="PF16884">
    <property type="entry name" value="ADH_N_2"/>
    <property type="match status" value="1"/>
</dbReference>
<evidence type="ECO:0000313" key="4">
    <source>
        <dbReference type="Proteomes" id="UP000193450"/>
    </source>
</evidence>
<dbReference type="AlphaFoldDB" id="A0A1X9NJJ6"/>
<evidence type="ECO:0000313" key="3">
    <source>
        <dbReference type="EMBL" id="ARN75649.1"/>
    </source>
</evidence>
<keyword evidence="4" id="KW-1185">Reference proteome</keyword>
<evidence type="ECO:0000259" key="2">
    <source>
        <dbReference type="SMART" id="SM00829"/>
    </source>
</evidence>
<accession>A0A1X9NJJ6</accession>
<dbReference type="Pfam" id="PF00107">
    <property type="entry name" value="ADH_zinc_N"/>
    <property type="match status" value="1"/>
</dbReference>
<dbReference type="STRING" id="716816.BST96_16960"/>
<dbReference type="RefSeq" id="WP_085759835.1">
    <property type="nucleotide sequence ID" value="NZ_CP019343.1"/>
</dbReference>
<dbReference type="InterPro" id="IPR041694">
    <property type="entry name" value="ADH_N_2"/>
</dbReference>
<reference evidence="3 4" key="1">
    <citation type="submission" date="2016-11" db="EMBL/GenBank/DDBJ databases">
        <title>Trade-off between light-utilization and light-protection in marine flavobacteria.</title>
        <authorList>
            <person name="Kumagai Y."/>
        </authorList>
    </citation>
    <scope>NUCLEOTIDE SEQUENCE [LARGE SCALE GENOMIC DNA]</scope>
    <source>
        <strain evidence="3 4">NBRC 107125</strain>
    </source>
</reference>
<proteinExistence type="predicted"/>
<dbReference type="GO" id="GO:0016628">
    <property type="term" value="F:oxidoreductase activity, acting on the CH-CH group of donors, NAD or NADP as acceptor"/>
    <property type="evidence" value="ECO:0007669"/>
    <property type="project" value="InterPro"/>
</dbReference>
<dbReference type="InterPro" id="IPR045010">
    <property type="entry name" value="MDR_fam"/>
</dbReference>
<dbReference type="EMBL" id="CP019343">
    <property type="protein sequence ID" value="ARN75649.1"/>
    <property type="molecule type" value="Genomic_DNA"/>
</dbReference>
<dbReference type="InterPro" id="IPR020843">
    <property type="entry name" value="ER"/>
</dbReference>
<dbReference type="FunFam" id="3.40.50.720:FF:000121">
    <property type="entry name" value="Prostaglandin reductase 2"/>
    <property type="match status" value="1"/>
</dbReference>